<dbReference type="InterPro" id="IPR036890">
    <property type="entry name" value="HATPase_C_sf"/>
</dbReference>
<feature type="modified residue" description="4-aspartylphosphate" evidence="7">
    <location>
        <position position="464"/>
    </location>
</feature>
<gene>
    <name evidence="11" type="ORF">Apa02nite_035340</name>
</gene>
<organism evidence="11 12">
    <name type="scientific">Actinoplanes palleronii</name>
    <dbReference type="NCBI Taxonomy" id="113570"/>
    <lineage>
        <taxon>Bacteria</taxon>
        <taxon>Bacillati</taxon>
        <taxon>Actinomycetota</taxon>
        <taxon>Actinomycetes</taxon>
        <taxon>Micromonosporales</taxon>
        <taxon>Micromonosporaceae</taxon>
        <taxon>Actinoplanes</taxon>
    </lineage>
</organism>
<dbReference type="Pfam" id="PF02518">
    <property type="entry name" value="HATPase_c"/>
    <property type="match status" value="1"/>
</dbReference>
<dbReference type="SMART" id="SM00448">
    <property type="entry name" value="REC"/>
    <property type="match status" value="1"/>
</dbReference>
<dbReference type="InterPro" id="IPR003661">
    <property type="entry name" value="HisK_dim/P_dom"/>
</dbReference>
<dbReference type="InterPro" id="IPR003594">
    <property type="entry name" value="HATPase_dom"/>
</dbReference>
<dbReference type="InterPro" id="IPR005467">
    <property type="entry name" value="His_kinase_dom"/>
</dbReference>
<keyword evidence="12" id="KW-1185">Reference proteome</keyword>
<evidence type="ECO:0000259" key="9">
    <source>
        <dbReference type="PROSITE" id="PS50110"/>
    </source>
</evidence>
<dbReference type="EC" id="2.7.13.3" evidence="3"/>
<dbReference type="Gene3D" id="3.30.450.20">
    <property type="entry name" value="PAS domain"/>
    <property type="match status" value="1"/>
</dbReference>
<dbReference type="Pfam" id="PF13426">
    <property type="entry name" value="PAS_9"/>
    <property type="match status" value="1"/>
</dbReference>
<evidence type="ECO:0000256" key="5">
    <source>
        <dbReference type="ARBA" id="ARBA00022777"/>
    </source>
</evidence>
<keyword evidence="5 11" id="KW-0808">Transferase</keyword>
<dbReference type="PROSITE" id="PS50110">
    <property type="entry name" value="RESPONSE_REGULATORY"/>
    <property type="match status" value="1"/>
</dbReference>
<dbReference type="Gene3D" id="3.40.50.2300">
    <property type="match status" value="1"/>
</dbReference>
<dbReference type="SUPFAM" id="SSF47384">
    <property type="entry name" value="Homodimeric domain of signal transducing histidine kinase"/>
    <property type="match status" value="1"/>
</dbReference>
<dbReference type="Pfam" id="PF00072">
    <property type="entry name" value="Response_reg"/>
    <property type="match status" value="1"/>
</dbReference>
<dbReference type="InterPro" id="IPR011006">
    <property type="entry name" value="CheY-like_superfamily"/>
</dbReference>
<evidence type="ECO:0000259" key="10">
    <source>
        <dbReference type="PROSITE" id="PS50112"/>
    </source>
</evidence>
<evidence type="ECO:0000256" key="4">
    <source>
        <dbReference type="ARBA" id="ARBA00022553"/>
    </source>
</evidence>
<dbReference type="Pfam" id="PF00512">
    <property type="entry name" value="HisKA"/>
    <property type="match status" value="1"/>
</dbReference>
<dbReference type="SUPFAM" id="SSF55785">
    <property type="entry name" value="PYP-like sensor domain (PAS domain)"/>
    <property type="match status" value="1"/>
</dbReference>
<proteinExistence type="predicted"/>
<dbReference type="InterPro" id="IPR036097">
    <property type="entry name" value="HisK_dim/P_sf"/>
</dbReference>
<dbReference type="PROSITE" id="PS50112">
    <property type="entry name" value="PAS"/>
    <property type="match status" value="1"/>
</dbReference>
<name>A0ABQ4B9N6_9ACTN</name>
<keyword evidence="5 11" id="KW-0418">Kinase</keyword>
<evidence type="ECO:0000313" key="12">
    <source>
        <dbReference type="Proteomes" id="UP000624709"/>
    </source>
</evidence>
<reference evidence="11 12" key="1">
    <citation type="submission" date="2021-01" db="EMBL/GenBank/DDBJ databases">
        <title>Whole genome shotgun sequence of Actinoplanes palleronii NBRC 14916.</title>
        <authorList>
            <person name="Komaki H."/>
            <person name="Tamura T."/>
        </authorList>
    </citation>
    <scope>NUCLEOTIDE SEQUENCE [LARGE SCALE GENOMIC DNA]</scope>
    <source>
        <strain evidence="11 12">NBRC 14916</strain>
    </source>
</reference>
<dbReference type="InterPro" id="IPR035965">
    <property type="entry name" value="PAS-like_dom_sf"/>
</dbReference>
<dbReference type="PANTHER" id="PTHR43065">
    <property type="entry name" value="SENSOR HISTIDINE KINASE"/>
    <property type="match status" value="1"/>
</dbReference>
<evidence type="ECO:0000256" key="3">
    <source>
        <dbReference type="ARBA" id="ARBA00012438"/>
    </source>
</evidence>
<comment type="subcellular location">
    <subcellularLocation>
        <location evidence="2">Cell membrane</location>
    </subcellularLocation>
</comment>
<comment type="catalytic activity">
    <reaction evidence="1">
        <text>ATP + protein L-histidine = ADP + protein N-phospho-L-histidine.</text>
        <dbReference type="EC" id="2.7.13.3"/>
    </reaction>
</comment>
<feature type="domain" description="PAS" evidence="10">
    <location>
        <begin position="1"/>
        <end position="64"/>
    </location>
</feature>
<keyword evidence="6" id="KW-0902">Two-component regulatory system</keyword>
<evidence type="ECO:0000256" key="6">
    <source>
        <dbReference type="ARBA" id="ARBA00023012"/>
    </source>
</evidence>
<dbReference type="EMBL" id="BOMS01000048">
    <property type="protein sequence ID" value="GIE67426.1"/>
    <property type="molecule type" value="Genomic_DNA"/>
</dbReference>
<dbReference type="CDD" id="cd00130">
    <property type="entry name" value="PAS"/>
    <property type="match status" value="1"/>
</dbReference>
<dbReference type="SMART" id="SM00387">
    <property type="entry name" value="HATPase_c"/>
    <property type="match status" value="1"/>
</dbReference>
<evidence type="ECO:0000313" key="11">
    <source>
        <dbReference type="EMBL" id="GIE67426.1"/>
    </source>
</evidence>
<sequence length="546" mass="58211">MLASTHDAIIGSTRLDVINSWNAAATGLYGYSAEEIIGQARQAIIAPDFRAKETEALNRVLRGEPTERYETQRICKDQSVLAVSVTMSAILDDANAVVGVVMVSGRQGEPSEAQDSFDAYVERSSQKPAQGSGLTTSRIQMAQAQQNQRLEVLGRLAGGVAHDFNNLLAVILNYAAFVSEELAAACDAPPDWQQRLHTAQRDVGQIERAAQRATALTHQLLAFARREVAQARVINLDDVVGEVEQLLHRTLGEDVELLIGRSDELWPVLADPGQVEQILVNLAVNARDAMPGGGTLRIDTANITVDTESIAGGSPAPAGRYVRLRVGDSGTGMPAEIVAHVFEPFFTTKRDAGGTGLGLATVYGIVTQAEATIAIKSAPGAGTTFTIMLPVTSEAAIRIAEPAPYYRVPAGETVLVVEDEEALREVTERIFTRSGYHVITAGDGVGAIALATTHVGEIHLLVTDVVMPRMRGKEVAERVREIRPDIAVLFMSGYAQPVLASQGRLEPGAILVDKPFSSAELLAKAGQVLNGNFPGFATIRHDGGTA</sequence>
<dbReference type="Gene3D" id="1.10.287.130">
    <property type="match status" value="1"/>
</dbReference>
<protein>
    <recommendedName>
        <fullName evidence="3">histidine kinase</fullName>
        <ecNumber evidence="3">2.7.13.3</ecNumber>
    </recommendedName>
</protein>
<dbReference type="SUPFAM" id="SSF52172">
    <property type="entry name" value="CheY-like"/>
    <property type="match status" value="1"/>
</dbReference>
<dbReference type="PANTHER" id="PTHR43065:SF42">
    <property type="entry name" value="TWO-COMPONENT SENSOR PPRA"/>
    <property type="match status" value="1"/>
</dbReference>
<evidence type="ECO:0000259" key="8">
    <source>
        <dbReference type="PROSITE" id="PS50109"/>
    </source>
</evidence>
<accession>A0ABQ4B9N6</accession>
<evidence type="ECO:0000256" key="7">
    <source>
        <dbReference type="PROSITE-ProRule" id="PRU00169"/>
    </source>
</evidence>
<dbReference type="GO" id="GO:0016301">
    <property type="term" value="F:kinase activity"/>
    <property type="evidence" value="ECO:0007669"/>
    <property type="project" value="UniProtKB-KW"/>
</dbReference>
<dbReference type="SUPFAM" id="SSF55874">
    <property type="entry name" value="ATPase domain of HSP90 chaperone/DNA topoisomerase II/histidine kinase"/>
    <property type="match status" value="1"/>
</dbReference>
<dbReference type="PRINTS" id="PR00344">
    <property type="entry name" value="BCTRLSENSOR"/>
</dbReference>
<dbReference type="NCBIfam" id="TIGR00229">
    <property type="entry name" value="sensory_box"/>
    <property type="match status" value="1"/>
</dbReference>
<feature type="domain" description="Histidine kinase" evidence="8">
    <location>
        <begin position="159"/>
        <end position="393"/>
    </location>
</feature>
<dbReference type="RefSeq" id="WP_203825932.1">
    <property type="nucleotide sequence ID" value="NZ_BAAATY010000011.1"/>
</dbReference>
<dbReference type="Proteomes" id="UP000624709">
    <property type="component" value="Unassembled WGS sequence"/>
</dbReference>
<dbReference type="Gene3D" id="3.30.565.10">
    <property type="entry name" value="Histidine kinase-like ATPase, C-terminal domain"/>
    <property type="match status" value="1"/>
</dbReference>
<dbReference type="InterPro" id="IPR000014">
    <property type="entry name" value="PAS"/>
</dbReference>
<dbReference type="CDD" id="cd00082">
    <property type="entry name" value="HisKA"/>
    <property type="match status" value="1"/>
</dbReference>
<feature type="domain" description="Response regulatory" evidence="9">
    <location>
        <begin position="413"/>
        <end position="529"/>
    </location>
</feature>
<dbReference type="SMART" id="SM00388">
    <property type="entry name" value="HisKA"/>
    <property type="match status" value="1"/>
</dbReference>
<dbReference type="InterPro" id="IPR004358">
    <property type="entry name" value="Sig_transdc_His_kin-like_C"/>
</dbReference>
<evidence type="ECO:0000256" key="1">
    <source>
        <dbReference type="ARBA" id="ARBA00000085"/>
    </source>
</evidence>
<comment type="caution">
    <text evidence="11">The sequence shown here is derived from an EMBL/GenBank/DDBJ whole genome shotgun (WGS) entry which is preliminary data.</text>
</comment>
<dbReference type="InterPro" id="IPR001789">
    <property type="entry name" value="Sig_transdc_resp-reg_receiver"/>
</dbReference>
<evidence type="ECO:0000256" key="2">
    <source>
        <dbReference type="ARBA" id="ARBA00004236"/>
    </source>
</evidence>
<dbReference type="PROSITE" id="PS50109">
    <property type="entry name" value="HIS_KIN"/>
    <property type="match status" value="1"/>
</dbReference>
<keyword evidence="4 7" id="KW-0597">Phosphoprotein</keyword>